<feature type="compositionally biased region" description="Low complexity" evidence="1">
    <location>
        <begin position="93"/>
        <end position="102"/>
    </location>
</feature>
<evidence type="ECO:0000256" key="1">
    <source>
        <dbReference type="SAM" id="MobiDB-lite"/>
    </source>
</evidence>
<dbReference type="Proteomes" id="UP000239485">
    <property type="component" value="Unassembled WGS sequence"/>
</dbReference>
<name>A0A2S6IBY3_9ACTN</name>
<protein>
    <submittedName>
        <fullName evidence="2">Uncharacterized protein</fullName>
    </submittedName>
</protein>
<reference evidence="2 3" key="1">
    <citation type="submission" date="2018-02" db="EMBL/GenBank/DDBJ databases">
        <title>Genomic Encyclopedia of Archaeal and Bacterial Type Strains, Phase II (KMG-II): from individual species to whole genera.</title>
        <authorList>
            <person name="Goeker M."/>
        </authorList>
    </citation>
    <scope>NUCLEOTIDE SEQUENCE [LARGE SCALE GENOMIC DNA]</scope>
    <source>
        <strain evidence="2 3">DSM 22857</strain>
    </source>
</reference>
<comment type="caution">
    <text evidence="2">The sequence shown here is derived from an EMBL/GenBank/DDBJ whole genome shotgun (WGS) entry which is preliminary data.</text>
</comment>
<feature type="region of interest" description="Disordered" evidence="1">
    <location>
        <begin position="83"/>
        <end position="102"/>
    </location>
</feature>
<sequence>MAGQFPPMSATITRTADTVTVTVEHAPRQSYSRAVQPLAMRAAATVGLALTLTGVNHDVTPPAEWERTGRCRSAYIFAVRPSVRPSVRPPTPVQSSTRGPRA</sequence>
<evidence type="ECO:0000313" key="3">
    <source>
        <dbReference type="Proteomes" id="UP000239485"/>
    </source>
</evidence>
<accession>A0A2S6IBY3</accession>
<dbReference type="EMBL" id="PTJD01000025">
    <property type="protein sequence ID" value="PPK90208.1"/>
    <property type="molecule type" value="Genomic_DNA"/>
</dbReference>
<gene>
    <name evidence="2" type="ORF">CLV92_1254</name>
</gene>
<evidence type="ECO:0000313" key="2">
    <source>
        <dbReference type="EMBL" id="PPK90208.1"/>
    </source>
</evidence>
<dbReference type="AlphaFoldDB" id="A0A2S6IBY3"/>
<organism evidence="2 3">
    <name type="scientific">Kineococcus xinjiangensis</name>
    <dbReference type="NCBI Taxonomy" id="512762"/>
    <lineage>
        <taxon>Bacteria</taxon>
        <taxon>Bacillati</taxon>
        <taxon>Actinomycetota</taxon>
        <taxon>Actinomycetes</taxon>
        <taxon>Kineosporiales</taxon>
        <taxon>Kineosporiaceae</taxon>
        <taxon>Kineococcus</taxon>
    </lineage>
</organism>
<dbReference type="RefSeq" id="WP_104435872.1">
    <property type="nucleotide sequence ID" value="NZ_PTJD01000025.1"/>
</dbReference>
<proteinExistence type="predicted"/>
<keyword evidence="3" id="KW-1185">Reference proteome</keyword>